<dbReference type="EMBL" id="VCPC01000002">
    <property type="protein sequence ID" value="TMV12623.1"/>
    <property type="molecule type" value="Genomic_DNA"/>
</dbReference>
<evidence type="ECO:0000259" key="4">
    <source>
        <dbReference type="PROSITE" id="PS50045"/>
    </source>
</evidence>
<evidence type="ECO:0000256" key="3">
    <source>
        <dbReference type="ARBA" id="ARBA00023163"/>
    </source>
</evidence>
<feature type="domain" description="Sigma-54 factor interaction" evidence="4">
    <location>
        <begin position="84"/>
        <end position="233"/>
    </location>
</feature>
<evidence type="ECO:0000313" key="7">
    <source>
        <dbReference type="Proteomes" id="UP001191082"/>
    </source>
</evidence>
<dbReference type="InterPro" id="IPR036390">
    <property type="entry name" value="WH_DNA-bd_sf"/>
</dbReference>
<evidence type="ECO:0000256" key="2">
    <source>
        <dbReference type="ARBA" id="ARBA00023015"/>
    </source>
</evidence>
<comment type="caution">
    <text evidence="6">The sequence shown here is derived from an EMBL/GenBank/DDBJ whole genome shotgun (WGS) entry which is preliminary data.</text>
</comment>
<dbReference type="InterPro" id="IPR001034">
    <property type="entry name" value="DeoR_HTH"/>
</dbReference>
<protein>
    <submittedName>
        <fullName evidence="6">DeoR/GlpR transcriptional regulator</fullName>
    </submittedName>
</protein>
<dbReference type="SUPFAM" id="SSF100950">
    <property type="entry name" value="NagB/RpiA/CoA transferase-like"/>
    <property type="match status" value="1"/>
</dbReference>
<dbReference type="InterPro" id="IPR014036">
    <property type="entry name" value="DeoR-like_C"/>
</dbReference>
<organism evidence="6 7">
    <name type="scientific">Arenibacterium halophilum</name>
    <dbReference type="NCBI Taxonomy" id="2583821"/>
    <lineage>
        <taxon>Bacteria</taxon>
        <taxon>Pseudomonadati</taxon>
        <taxon>Pseudomonadota</taxon>
        <taxon>Alphaproteobacteria</taxon>
        <taxon>Rhodobacterales</taxon>
        <taxon>Paracoccaceae</taxon>
        <taxon>Arenibacterium</taxon>
    </lineage>
</organism>
<dbReference type="Proteomes" id="UP001191082">
    <property type="component" value="Unassembled WGS sequence"/>
</dbReference>
<keyword evidence="1" id="KW-0678">Repressor</keyword>
<dbReference type="Gene3D" id="1.10.10.10">
    <property type="entry name" value="Winged helix-like DNA-binding domain superfamily/Winged helix DNA-binding domain"/>
    <property type="match status" value="1"/>
</dbReference>
<dbReference type="Gene3D" id="3.40.50.1360">
    <property type="match status" value="1"/>
</dbReference>
<dbReference type="InterPro" id="IPR036388">
    <property type="entry name" value="WH-like_DNA-bd_sf"/>
</dbReference>
<dbReference type="PRINTS" id="PR00037">
    <property type="entry name" value="HTHLACR"/>
</dbReference>
<dbReference type="InterPro" id="IPR050313">
    <property type="entry name" value="Carb_Metab_HTH_regulators"/>
</dbReference>
<name>A0ABY2X9A8_9RHOB</name>
<dbReference type="InterPro" id="IPR002078">
    <property type="entry name" value="Sigma_54_int"/>
</dbReference>
<dbReference type="InterPro" id="IPR037171">
    <property type="entry name" value="NagB/RpiA_transferase-like"/>
</dbReference>
<dbReference type="RefSeq" id="WP_138863177.1">
    <property type="nucleotide sequence ID" value="NZ_VCPC01000002.1"/>
</dbReference>
<sequence>MIRKTTNQREEEILRELARVGGSCRVSALARQLGVTNETIRRNVRTLEDRNIVRKVHGGVHLVEDILEPTLENRLTREVDAKTRIARAVAGTISDGDSLFLDIGSTTAYVALALQSHSNLFVATNSVFVAQTLATRNNNKVFMAGGELRSHDGGAFGAEAHDFIRRLNVRFAVFSVGAVNAEQGFLLHDMQEANLADLAMDRAQVRVVVADGEKLGKRAPITMQRQERIDLMFTDTPPSAAISAMLDDKEIELVVAEG</sequence>
<evidence type="ECO:0000256" key="1">
    <source>
        <dbReference type="ARBA" id="ARBA00022491"/>
    </source>
</evidence>
<keyword evidence="2" id="KW-0805">Transcription regulation</keyword>
<keyword evidence="3" id="KW-0804">Transcription</keyword>
<dbReference type="Pfam" id="PF00455">
    <property type="entry name" value="DeoRC"/>
    <property type="match status" value="1"/>
</dbReference>
<dbReference type="PANTHER" id="PTHR30363:SF4">
    <property type="entry name" value="GLYCEROL-3-PHOSPHATE REGULON REPRESSOR"/>
    <property type="match status" value="1"/>
</dbReference>
<dbReference type="SMART" id="SM01134">
    <property type="entry name" value="DeoRC"/>
    <property type="match status" value="1"/>
</dbReference>
<dbReference type="Pfam" id="PF08220">
    <property type="entry name" value="HTH_DeoR"/>
    <property type="match status" value="1"/>
</dbReference>
<evidence type="ECO:0000313" key="6">
    <source>
        <dbReference type="EMBL" id="TMV12623.1"/>
    </source>
</evidence>
<evidence type="ECO:0000259" key="5">
    <source>
        <dbReference type="PROSITE" id="PS51000"/>
    </source>
</evidence>
<dbReference type="PROSITE" id="PS51000">
    <property type="entry name" value="HTH_DEOR_2"/>
    <property type="match status" value="1"/>
</dbReference>
<keyword evidence="7" id="KW-1185">Reference proteome</keyword>
<proteinExistence type="predicted"/>
<dbReference type="SMART" id="SM00420">
    <property type="entry name" value="HTH_DEOR"/>
    <property type="match status" value="1"/>
</dbReference>
<gene>
    <name evidence="6" type="ORF">FGK64_07380</name>
</gene>
<dbReference type="SUPFAM" id="SSF46785">
    <property type="entry name" value="Winged helix' DNA-binding domain"/>
    <property type="match status" value="1"/>
</dbReference>
<dbReference type="PANTHER" id="PTHR30363">
    <property type="entry name" value="HTH-TYPE TRANSCRIPTIONAL REGULATOR SRLR-RELATED"/>
    <property type="match status" value="1"/>
</dbReference>
<accession>A0ABY2X9A8</accession>
<reference evidence="6 7" key="1">
    <citation type="submission" date="2019-05" db="EMBL/GenBank/DDBJ databases">
        <title>Marivita sp. nov. isolated from sea sediment.</title>
        <authorList>
            <person name="Kim W."/>
        </authorList>
    </citation>
    <scope>NUCLEOTIDE SEQUENCE [LARGE SCALE GENOMIC DNA]</scope>
    <source>
        <strain evidence="6 7">CAU 1492</strain>
    </source>
</reference>
<dbReference type="PROSITE" id="PS50045">
    <property type="entry name" value="SIGMA54_INTERACT_4"/>
    <property type="match status" value="1"/>
</dbReference>
<feature type="domain" description="HTH deoR-type" evidence="5">
    <location>
        <begin position="7"/>
        <end position="62"/>
    </location>
</feature>